<evidence type="ECO:0000313" key="4">
    <source>
        <dbReference type="EMBL" id="ODV72712.1"/>
    </source>
</evidence>
<keyword evidence="5" id="KW-1185">Reference proteome</keyword>
<feature type="compositionally biased region" description="Acidic residues" evidence="3">
    <location>
        <begin position="466"/>
        <end position="475"/>
    </location>
</feature>
<proteinExistence type="inferred from homology"/>
<dbReference type="OrthoDB" id="295029at2759"/>
<feature type="non-terminal residue" evidence="4">
    <location>
        <position position="712"/>
    </location>
</feature>
<dbReference type="RefSeq" id="XP_020069751.1">
    <property type="nucleotide sequence ID" value="XM_020212121.1"/>
</dbReference>
<dbReference type="Proteomes" id="UP000094389">
    <property type="component" value="Unassembled WGS sequence"/>
</dbReference>
<dbReference type="GO" id="GO:0005634">
    <property type="term" value="C:nucleus"/>
    <property type="evidence" value="ECO:0007669"/>
    <property type="project" value="TreeGrafter"/>
</dbReference>
<feature type="compositionally biased region" description="Low complexity" evidence="3">
    <location>
        <begin position="82"/>
        <end position="91"/>
    </location>
</feature>
<dbReference type="AlphaFoldDB" id="A0A1E4RZP0"/>
<organism evidence="4 5">
    <name type="scientific">Cyberlindnera jadinii (strain ATCC 18201 / CBS 1600 / BCRC 20928 / JCM 3617 / NBRC 0987 / NRRL Y-1542)</name>
    <name type="common">Torula yeast</name>
    <name type="synonym">Candida utilis</name>
    <dbReference type="NCBI Taxonomy" id="983966"/>
    <lineage>
        <taxon>Eukaryota</taxon>
        <taxon>Fungi</taxon>
        <taxon>Dikarya</taxon>
        <taxon>Ascomycota</taxon>
        <taxon>Saccharomycotina</taxon>
        <taxon>Saccharomycetes</taxon>
        <taxon>Phaffomycetales</taxon>
        <taxon>Phaffomycetaceae</taxon>
        <taxon>Cyberlindnera</taxon>
    </lineage>
</organism>
<dbReference type="PANTHER" id="PTHR12634">
    <property type="entry name" value="SIT4 YEAST -ASSOCIATING PROTEIN-RELATED"/>
    <property type="match status" value="1"/>
</dbReference>
<evidence type="ECO:0000256" key="1">
    <source>
        <dbReference type="ARBA" id="ARBA00006180"/>
    </source>
</evidence>
<dbReference type="GO" id="GO:0005829">
    <property type="term" value="C:cytosol"/>
    <property type="evidence" value="ECO:0007669"/>
    <property type="project" value="TreeGrafter"/>
</dbReference>
<accession>A0A1E4RZP0</accession>
<evidence type="ECO:0000313" key="5">
    <source>
        <dbReference type="Proteomes" id="UP000094389"/>
    </source>
</evidence>
<feature type="compositionally biased region" description="Basic and acidic residues" evidence="3">
    <location>
        <begin position="426"/>
        <end position="442"/>
    </location>
</feature>
<feature type="region of interest" description="Disordered" evidence="3">
    <location>
        <begin position="636"/>
        <end position="712"/>
    </location>
</feature>
<feature type="compositionally biased region" description="Basic and acidic residues" evidence="3">
    <location>
        <begin position="647"/>
        <end position="661"/>
    </location>
</feature>
<dbReference type="GO" id="GO:0019888">
    <property type="term" value="F:protein phosphatase regulator activity"/>
    <property type="evidence" value="ECO:0007669"/>
    <property type="project" value="TreeGrafter"/>
</dbReference>
<reference evidence="4 5" key="1">
    <citation type="journal article" date="2016" name="Proc. Natl. Acad. Sci. U.S.A.">
        <title>Comparative genomics of biotechnologically important yeasts.</title>
        <authorList>
            <person name="Riley R."/>
            <person name="Haridas S."/>
            <person name="Wolfe K.H."/>
            <person name="Lopes M.R."/>
            <person name="Hittinger C.T."/>
            <person name="Goeker M."/>
            <person name="Salamov A.A."/>
            <person name="Wisecaver J.H."/>
            <person name="Long T.M."/>
            <person name="Calvey C.H."/>
            <person name="Aerts A.L."/>
            <person name="Barry K.W."/>
            <person name="Choi C."/>
            <person name="Clum A."/>
            <person name="Coughlan A.Y."/>
            <person name="Deshpande S."/>
            <person name="Douglass A.P."/>
            <person name="Hanson S.J."/>
            <person name="Klenk H.-P."/>
            <person name="LaButti K.M."/>
            <person name="Lapidus A."/>
            <person name="Lindquist E.A."/>
            <person name="Lipzen A.M."/>
            <person name="Meier-Kolthoff J.P."/>
            <person name="Ohm R.A."/>
            <person name="Otillar R.P."/>
            <person name="Pangilinan J.L."/>
            <person name="Peng Y."/>
            <person name="Rokas A."/>
            <person name="Rosa C.A."/>
            <person name="Scheuner C."/>
            <person name="Sibirny A.A."/>
            <person name="Slot J.C."/>
            <person name="Stielow J.B."/>
            <person name="Sun H."/>
            <person name="Kurtzman C.P."/>
            <person name="Blackwell M."/>
            <person name="Grigoriev I.V."/>
            <person name="Jeffries T.W."/>
        </authorList>
    </citation>
    <scope>NUCLEOTIDE SEQUENCE [LARGE SCALE GENOMIC DNA]</scope>
    <source>
        <strain evidence="5">ATCC 18201 / CBS 1600 / BCRC 20928 / JCM 3617 / NBRC 0987 / NRRL Y-1542</strain>
    </source>
</reference>
<dbReference type="GO" id="GO:0019903">
    <property type="term" value="F:protein phosphatase binding"/>
    <property type="evidence" value="ECO:0007669"/>
    <property type="project" value="InterPro"/>
</dbReference>
<gene>
    <name evidence="4" type="ORF">CYBJADRAFT_112428</name>
</gene>
<feature type="region of interest" description="Disordered" evidence="3">
    <location>
        <begin position="416"/>
        <end position="477"/>
    </location>
</feature>
<dbReference type="PANTHER" id="PTHR12634:SF8">
    <property type="entry name" value="FIERY MOUNTAIN, ISOFORM D"/>
    <property type="match status" value="1"/>
</dbReference>
<protein>
    <submittedName>
        <fullName evidence="4">SAPS-domain-containing protein</fullName>
    </submittedName>
</protein>
<feature type="compositionally biased region" description="Low complexity" evidence="3">
    <location>
        <begin position="59"/>
        <end position="69"/>
    </location>
</feature>
<feature type="compositionally biased region" description="Acidic residues" evidence="3">
    <location>
        <begin position="671"/>
        <end position="682"/>
    </location>
</feature>
<dbReference type="GeneID" id="30986517"/>
<evidence type="ECO:0000256" key="2">
    <source>
        <dbReference type="ARBA" id="ARBA00023306"/>
    </source>
</evidence>
<dbReference type="Pfam" id="PF04499">
    <property type="entry name" value="SAPS"/>
    <property type="match status" value="1"/>
</dbReference>
<dbReference type="STRING" id="983966.A0A1E4RZP0"/>
<feature type="non-terminal residue" evidence="4">
    <location>
        <position position="1"/>
    </location>
</feature>
<feature type="compositionally biased region" description="Basic and acidic residues" evidence="3">
    <location>
        <begin position="47"/>
        <end position="58"/>
    </location>
</feature>
<name>A0A1E4RZP0_CYBJN</name>
<dbReference type="OMA" id="HAYIACE"/>
<feature type="compositionally biased region" description="Acidic residues" evidence="3">
    <location>
        <begin position="70"/>
        <end position="81"/>
    </location>
</feature>
<keyword evidence="2" id="KW-0131">Cell cycle</keyword>
<dbReference type="EMBL" id="KV453933">
    <property type="protein sequence ID" value="ODV72712.1"/>
    <property type="molecule type" value="Genomic_DNA"/>
</dbReference>
<sequence>LDQLLDEQDILEELAGSNLKLIEYLRHHDVLEQLVTYVITENANAKDEEAVSGEKQEQEQQAEGSGSDNGNDDSADEDDDGTSSTTSSADSVDTPEKIHARRAQVSAEILSLDVWSLTDSFMDNHDLLRKLWTLLDKPCPLSMIESTYFMKINEHLLDMKLHGMLNFLLQQNDLVDRFLRHIDNPPLMDFLLKVISTDKPDNPTGIIEILKEQELIPKLVEFLDPEIGASVQSAAGDFIKAFVTISANSNTDNSTIGPNELTRELLSEKVMERLCELMLHGGTSLANGVGIMIEIIRKNNSDYDFVPVLYITIESHPPTSRDPIYLGHLIKVFSRNIPKFTKLLEETKLDQMETPFGTIEPLGFERFKICELIAELLHCSNMGLLNDESGEDIVRERDIERERIIALEREQKPQEEIKRLSIASNDDSKDKSNSDDQIKLETEESEIETDTELDDESKVSKTNLESESDSNEETADAFRYDENEANLREDPVAGDQLKISLADNKVILLILNMFFRFPWNNFLHNVVFDIVQQILNGSMEIGYNKYLAIDLFGRGQITKLIIDGQENCDKYEKEHGLRLGYMGHLTLIAEEVVKFTALYLPSSIHQVVLDAVSAPEWTVYVTETLVETREKYNALLGGEAEEEDDDEKKGFELDPSIDHDIAGLASQNDAGDNEEEDEEDTQGDQFSRYMSQQMTNDLPDKFGSSDEDDEED</sequence>
<feature type="region of interest" description="Disordered" evidence="3">
    <location>
        <begin position="47"/>
        <end position="97"/>
    </location>
</feature>
<feature type="compositionally biased region" description="Acidic residues" evidence="3">
    <location>
        <begin position="443"/>
        <end position="455"/>
    </location>
</feature>
<comment type="similarity">
    <text evidence="1">Belongs to the SAPS family.</text>
</comment>
<evidence type="ECO:0000256" key="3">
    <source>
        <dbReference type="SAM" id="MobiDB-lite"/>
    </source>
</evidence>
<dbReference type="InterPro" id="IPR007587">
    <property type="entry name" value="SAPS"/>
</dbReference>